<dbReference type="EMBL" id="KZ805559">
    <property type="protein sequence ID" value="PVH93938.1"/>
    <property type="molecule type" value="Genomic_DNA"/>
</dbReference>
<dbReference type="Proteomes" id="UP000244855">
    <property type="component" value="Unassembled WGS sequence"/>
</dbReference>
<dbReference type="OrthoDB" id="10507387at2759"/>
<gene>
    <name evidence="2" type="ORF">DM02DRAFT_661505</name>
</gene>
<name>A0A2V1D7B8_9PLEO</name>
<reference evidence="2 3" key="1">
    <citation type="journal article" date="2018" name="Sci. Rep.">
        <title>Comparative genomics provides insights into the lifestyle and reveals functional heterogeneity of dark septate endophytic fungi.</title>
        <authorList>
            <person name="Knapp D.G."/>
            <person name="Nemeth J.B."/>
            <person name="Barry K."/>
            <person name="Hainaut M."/>
            <person name="Henrissat B."/>
            <person name="Johnson J."/>
            <person name="Kuo A."/>
            <person name="Lim J.H.P."/>
            <person name="Lipzen A."/>
            <person name="Nolan M."/>
            <person name="Ohm R.A."/>
            <person name="Tamas L."/>
            <person name="Grigoriev I.V."/>
            <person name="Spatafora J.W."/>
            <person name="Nagy L.G."/>
            <person name="Kovacs G.M."/>
        </authorList>
    </citation>
    <scope>NUCLEOTIDE SEQUENCE [LARGE SCALE GENOMIC DNA]</scope>
    <source>
        <strain evidence="2 3">DSE2036</strain>
    </source>
</reference>
<accession>A0A2V1D7B8</accession>
<evidence type="ECO:0000256" key="1">
    <source>
        <dbReference type="SAM" id="MobiDB-lite"/>
    </source>
</evidence>
<dbReference type="AlphaFoldDB" id="A0A2V1D7B8"/>
<evidence type="ECO:0000313" key="2">
    <source>
        <dbReference type="EMBL" id="PVH93938.1"/>
    </source>
</evidence>
<feature type="region of interest" description="Disordered" evidence="1">
    <location>
        <begin position="123"/>
        <end position="149"/>
    </location>
</feature>
<sequence length="149" mass="16895">MENDMSENLFFEASVPEADRKETRELVEGLPGHSIIGQWAIGITTVMPPWAVRTELICYKGWHDPRYPSLHATFRLNWVDANGNTSTGHFCAIAHLHQDGEESVQEHSTAVIWARGGPNDWWSRRDPPARRGPPVKTVFELHTGPETRK</sequence>
<evidence type="ECO:0000313" key="3">
    <source>
        <dbReference type="Proteomes" id="UP000244855"/>
    </source>
</evidence>
<protein>
    <submittedName>
        <fullName evidence="2">Uncharacterized protein</fullName>
    </submittedName>
</protein>
<organism evidence="2 3">
    <name type="scientific">Periconia macrospinosa</name>
    <dbReference type="NCBI Taxonomy" id="97972"/>
    <lineage>
        <taxon>Eukaryota</taxon>
        <taxon>Fungi</taxon>
        <taxon>Dikarya</taxon>
        <taxon>Ascomycota</taxon>
        <taxon>Pezizomycotina</taxon>
        <taxon>Dothideomycetes</taxon>
        <taxon>Pleosporomycetidae</taxon>
        <taxon>Pleosporales</taxon>
        <taxon>Massarineae</taxon>
        <taxon>Periconiaceae</taxon>
        <taxon>Periconia</taxon>
    </lineage>
</organism>
<proteinExistence type="predicted"/>
<keyword evidence="3" id="KW-1185">Reference proteome</keyword>